<dbReference type="PANTHER" id="PTHR33393:SF12">
    <property type="entry name" value="CAPSULE BIOSYNTHESIS PROTEIN CAPA"/>
    <property type="match status" value="1"/>
</dbReference>
<reference evidence="4" key="1">
    <citation type="journal article" date="2014" name="Int. J. Syst. Evol. Microbiol.">
        <title>Complete genome sequence of Corynebacterium casei LMG S-19264T (=DSM 44701T), isolated from a smear-ripened cheese.</title>
        <authorList>
            <consortium name="US DOE Joint Genome Institute (JGI-PGF)"/>
            <person name="Walter F."/>
            <person name="Albersmeier A."/>
            <person name="Kalinowski J."/>
            <person name="Ruckert C."/>
        </authorList>
    </citation>
    <scope>NUCLEOTIDE SEQUENCE</scope>
    <source>
        <strain evidence="4">CGMCC 1.12777</strain>
    </source>
</reference>
<organism evidence="4 5">
    <name type="scientific">Pullulanibacillus pueri</name>
    <dbReference type="NCBI Taxonomy" id="1437324"/>
    <lineage>
        <taxon>Bacteria</taxon>
        <taxon>Bacillati</taxon>
        <taxon>Bacillota</taxon>
        <taxon>Bacilli</taxon>
        <taxon>Bacillales</taxon>
        <taxon>Sporolactobacillaceae</taxon>
        <taxon>Pullulanibacillus</taxon>
    </lineage>
</organism>
<keyword evidence="2" id="KW-0812">Transmembrane</keyword>
<evidence type="ECO:0000256" key="1">
    <source>
        <dbReference type="ARBA" id="ARBA00005662"/>
    </source>
</evidence>
<dbReference type="Pfam" id="PF09587">
    <property type="entry name" value="PGA_cap"/>
    <property type="match status" value="1"/>
</dbReference>
<dbReference type="CDD" id="cd07381">
    <property type="entry name" value="MPP_CapA"/>
    <property type="match status" value="1"/>
</dbReference>
<dbReference type="RefSeq" id="WP_188495958.1">
    <property type="nucleotide sequence ID" value="NZ_BMFV01000003.1"/>
</dbReference>
<dbReference type="PANTHER" id="PTHR33393">
    <property type="entry name" value="POLYGLUTAMINE SYNTHESIS ACCESSORY PROTEIN RV0574C-RELATED"/>
    <property type="match status" value="1"/>
</dbReference>
<dbReference type="SMART" id="SM00854">
    <property type="entry name" value="PGA_cap"/>
    <property type="match status" value="1"/>
</dbReference>
<dbReference type="InterPro" id="IPR019079">
    <property type="entry name" value="Capsule_synth_CapA"/>
</dbReference>
<accession>A0A8J2ZSQ8</accession>
<dbReference type="AlphaFoldDB" id="A0A8J2ZSQ8"/>
<feature type="domain" description="Capsule synthesis protein CapA" evidence="3">
    <location>
        <begin position="54"/>
        <end position="299"/>
    </location>
</feature>
<dbReference type="Proteomes" id="UP000656813">
    <property type="component" value="Unassembled WGS sequence"/>
</dbReference>
<protein>
    <recommendedName>
        <fullName evidence="3">Capsule synthesis protein CapA domain-containing protein</fullName>
    </recommendedName>
</protein>
<proteinExistence type="inferred from homology"/>
<comment type="similarity">
    <text evidence="1">Belongs to the CapA family.</text>
</comment>
<feature type="transmembrane region" description="Helical" evidence="2">
    <location>
        <begin position="7"/>
        <end position="25"/>
    </location>
</feature>
<name>A0A8J2ZSQ8_9BACL</name>
<dbReference type="EMBL" id="BMFV01000003">
    <property type="protein sequence ID" value="GGH76260.1"/>
    <property type="molecule type" value="Genomic_DNA"/>
</dbReference>
<dbReference type="SUPFAM" id="SSF56300">
    <property type="entry name" value="Metallo-dependent phosphatases"/>
    <property type="match status" value="1"/>
</dbReference>
<keyword evidence="2" id="KW-0472">Membrane</keyword>
<keyword evidence="5" id="KW-1185">Reference proteome</keyword>
<sequence>MRYKWVVLYGLMLAASIGVLVIFFTHSEESQQTQNIPSVLTSAQPHKTIDRTVTLAAVGDVLIHSQVYEKAKTKNGYDFRPMFEEVKPILSSADIAVANQESMMGGESIGLSTYPAFNSPFEIGDALKDTGFDVVTMANNHTLDHGEKAIQNAIHYWDKIGMVHTGSFLSEKDRNTLRIVEKNDIKFAFLAYTYGTNGIPTPKNKEYLVNRIDLPTIKKDVKAAKKKSDVVVVALHFGQEYETMPNADQKQLVQALADEGVDIIIGNHPHVLQPLAWVKGKSGHKTFVAYSLGNFLSGQDELNRKLAGILELKIDKVITDSKTTIKVSDPTFTPTWVDQKDYHIIPLSKAGNYGLKDAPSLYKKVTQHMKEWMPALKF</sequence>
<comment type="caution">
    <text evidence="4">The sequence shown here is derived from an EMBL/GenBank/DDBJ whole genome shotgun (WGS) entry which is preliminary data.</text>
</comment>
<keyword evidence="2" id="KW-1133">Transmembrane helix</keyword>
<dbReference type="InterPro" id="IPR052169">
    <property type="entry name" value="CW_Biosynth-Accessory"/>
</dbReference>
<evidence type="ECO:0000259" key="3">
    <source>
        <dbReference type="SMART" id="SM00854"/>
    </source>
</evidence>
<dbReference type="Gene3D" id="3.60.21.10">
    <property type="match status" value="1"/>
</dbReference>
<evidence type="ECO:0000313" key="4">
    <source>
        <dbReference type="EMBL" id="GGH76260.1"/>
    </source>
</evidence>
<evidence type="ECO:0000313" key="5">
    <source>
        <dbReference type="Proteomes" id="UP000656813"/>
    </source>
</evidence>
<evidence type="ECO:0000256" key="2">
    <source>
        <dbReference type="SAM" id="Phobius"/>
    </source>
</evidence>
<dbReference type="InterPro" id="IPR029052">
    <property type="entry name" value="Metallo-depent_PP-like"/>
</dbReference>
<gene>
    <name evidence="4" type="ORF">GCM10007096_06420</name>
</gene>
<reference evidence="4" key="2">
    <citation type="submission" date="2020-09" db="EMBL/GenBank/DDBJ databases">
        <authorList>
            <person name="Sun Q."/>
            <person name="Zhou Y."/>
        </authorList>
    </citation>
    <scope>NUCLEOTIDE SEQUENCE</scope>
    <source>
        <strain evidence="4">CGMCC 1.12777</strain>
    </source>
</reference>